<evidence type="ECO:0000256" key="2">
    <source>
        <dbReference type="ARBA" id="ARBA00022553"/>
    </source>
</evidence>
<accession>A0A1I2H0D8</accession>
<dbReference type="SUPFAM" id="SSF47336">
    <property type="entry name" value="ACP-like"/>
    <property type="match status" value="1"/>
</dbReference>
<dbReference type="EMBL" id="FOMX01000037">
    <property type="protein sequence ID" value="SFF23535.1"/>
    <property type="molecule type" value="Genomic_DNA"/>
</dbReference>
<evidence type="ECO:0000256" key="1">
    <source>
        <dbReference type="ARBA" id="ARBA00022450"/>
    </source>
</evidence>
<evidence type="ECO:0000313" key="4">
    <source>
        <dbReference type="EMBL" id="SFF23535.1"/>
    </source>
</evidence>
<dbReference type="InterPro" id="IPR036736">
    <property type="entry name" value="ACP-like_sf"/>
</dbReference>
<dbReference type="STRING" id="54.SAMN02745121_07653"/>
<dbReference type="Proteomes" id="UP000199400">
    <property type="component" value="Unassembled WGS sequence"/>
</dbReference>
<dbReference type="PROSITE" id="PS00012">
    <property type="entry name" value="PHOSPHOPANTETHEINE"/>
    <property type="match status" value="1"/>
</dbReference>
<proteinExistence type="predicted"/>
<dbReference type="InterPro" id="IPR009081">
    <property type="entry name" value="PP-bd_ACP"/>
</dbReference>
<sequence length="95" mass="10277">MTDAAPPDALVREIKELIIEALMLQDMTPEDIDPEAPLLVEGLGLDSIDVLELAMAIGKKYGVKTRADDAQNRHIFASVTNLARFVAEQRASAAS</sequence>
<dbReference type="NCBIfam" id="NF006617">
    <property type="entry name" value="PRK09184.1"/>
    <property type="match status" value="1"/>
</dbReference>
<protein>
    <submittedName>
        <fullName evidence="4">Acyl carrier protein</fullName>
    </submittedName>
</protein>
<keyword evidence="1" id="KW-0596">Phosphopantetheine</keyword>
<evidence type="ECO:0000259" key="3">
    <source>
        <dbReference type="PROSITE" id="PS50075"/>
    </source>
</evidence>
<name>A0A1I2H0D8_9BACT</name>
<gene>
    <name evidence="4" type="ORF">SAMN02745121_07653</name>
</gene>
<dbReference type="AlphaFoldDB" id="A0A1I2H0D8"/>
<keyword evidence="5" id="KW-1185">Reference proteome</keyword>
<dbReference type="Gene3D" id="1.10.1200.10">
    <property type="entry name" value="ACP-like"/>
    <property type="match status" value="1"/>
</dbReference>
<feature type="domain" description="Carrier" evidence="3">
    <location>
        <begin position="5"/>
        <end position="90"/>
    </location>
</feature>
<dbReference type="RefSeq" id="WP_096325554.1">
    <property type="nucleotide sequence ID" value="NZ_FOMX01000037.1"/>
</dbReference>
<dbReference type="InterPro" id="IPR006162">
    <property type="entry name" value="Ppantetheine_attach_site"/>
</dbReference>
<organism evidence="4 5">
    <name type="scientific">Nannocystis exedens</name>
    <dbReference type="NCBI Taxonomy" id="54"/>
    <lineage>
        <taxon>Bacteria</taxon>
        <taxon>Pseudomonadati</taxon>
        <taxon>Myxococcota</taxon>
        <taxon>Polyangia</taxon>
        <taxon>Nannocystales</taxon>
        <taxon>Nannocystaceae</taxon>
        <taxon>Nannocystis</taxon>
    </lineage>
</organism>
<keyword evidence="2" id="KW-0597">Phosphoprotein</keyword>
<reference evidence="5" key="1">
    <citation type="submission" date="2016-10" db="EMBL/GenBank/DDBJ databases">
        <authorList>
            <person name="Varghese N."/>
            <person name="Submissions S."/>
        </authorList>
    </citation>
    <scope>NUCLEOTIDE SEQUENCE [LARGE SCALE GENOMIC DNA]</scope>
    <source>
        <strain evidence="5">ATCC 25963</strain>
    </source>
</reference>
<dbReference type="OrthoDB" id="9803943at2"/>
<evidence type="ECO:0000313" key="5">
    <source>
        <dbReference type="Proteomes" id="UP000199400"/>
    </source>
</evidence>
<dbReference type="PROSITE" id="PS50075">
    <property type="entry name" value="CARRIER"/>
    <property type="match status" value="1"/>
</dbReference>
<dbReference type="Pfam" id="PF00550">
    <property type="entry name" value="PP-binding"/>
    <property type="match status" value="1"/>
</dbReference>